<dbReference type="SMART" id="SM00965">
    <property type="entry name" value="STN"/>
    <property type="match status" value="1"/>
</dbReference>
<dbReference type="Pfam" id="PF07660">
    <property type="entry name" value="STN"/>
    <property type="match status" value="1"/>
</dbReference>
<keyword evidence="4" id="KW-0406">Ion transport</keyword>
<dbReference type="KEGG" id="nre:BES08_29320"/>
<evidence type="ECO:0000256" key="5">
    <source>
        <dbReference type="ARBA" id="ARBA00022692"/>
    </source>
</evidence>
<dbReference type="InterPro" id="IPR000531">
    <property type="entry name" value="Beta-barrel_TonB"/>
</dbReference>
<feature type="domain" description="Secretin/TonB short N-terminal" evidence="12">
    <location>
        <begin position="4"/>
        <end position="54"/>
    </location>
</feature>
<keyword evidence="13" id="KW-0614">Plasmid</keyword>
<comment type="similarity">
    <text evidence="10 11">Belongs to the TonB-dependent receptor family.</text>
</comment>
<dbReference type="InterPro" id="IPR011662">
    <property type="entry name" value="Secretin/TonB_short_N"/>
</dbReference>
<dbReference type="Gene3D" id="2.40.170.20">
    <property type="entry name" value="TonB-dependent receptor, beta-barrel domain"/>
    <property type="match status" value="1"/>
</dbReference>
<dbReference type="Pfam" id="PF00593">
    <property type="entry name" value="TonB_dep_Rec_b-barrel"/>
    <property type="match status" value="1"/>
</dbReference>
<dbReference type="Gene3D" id="2.170.130.10">
    <property type="entry name" value="TonB-dependent receptor, plug domain"/>
    <property type="match status" value="1"/>
</dbReference>
<dbReference type="InterPro" id="IPR037066">
    <property type="entry name" value="Plug_dom_sf"/>
</dbReference>
<dbReference type="Gene3D" id="3.55.50.30">
    <property type="match status" value="1"/>
</dbReference>
<dbReference type="PANTHER" id="PTHR47234">
    <property type="match status" value="1"/>
</dbReference>
<evidence type="ECO:0000256" key="8">
    <source>
        <dbReference type="ARBA" id="ARBA00023136"/>
    </source>
</evidence>
<keyword evidence="3 10" id="KW-1134">Transmembrane beta strand</keyword>
<dbReference type="EMBL" id="CP017077">
    <property type="protein sequence ID" value="AOR80893.1"/>
    <property type="molecule type" value="Genomic_DNA"/>
</dbReference>
<protein>
    <recommendedName>
        <fullName evidence="12">Secretin/TonB short N-terminal domain-containing protein</fullName>
    </recommendedName>
</protein>
<evidence type="ECO:0000256" key="10">
    <source>
        <dbReference type="PROSITE-ProRule" id="PRU01360"/>
    </source>
</evidence>
<keyword evidence="14" id="KW-1185">Reference proteome</keyword>
<keyword evidence="6" id="KW-0408">Iron</keyword>
<gene>
    <name evidence="13" type="ORF">BES08_29320</name>
</gene>
<sequence length="803" mass="86769">MNDRQLVADPSILAGRKAPYLKGEYTFDEAIRFLLNGSGLEVEFLGSTIIIRSASPLKSAIAQQDGDIEVTGSRIRGTQSISPMVKLTADEMRQGGITTLADAIRTIPQNFNGGQNPGIGLGVPESRGSYIGGGTGLNLRGLGSDATLTLLNGHRLAYSGLQQSVDISAIPFMAIDRIEVMTDGASAIYGSDAVAGVANVVLRKSYEGIMTSGKWSASTAGGNERQQYGALAGHVWSSGNVMLAMDWQKATPILARQRSYASERAPGLVLSPSLRNLSFLINARQEIIDNVEVRLDGIYSERSSLMRYATTSDGDYRAYGGELENGGSSLSIAPSILIRPSSDWQIELSTLYSKDRAKYRTASFALGEIDSLTIGCYCNEAWSSDLQANGTLFELPAGSVQAAIGGGYRNSYLHGYRTAGAPRTIKASQDNYYAFSEIRIPLASPEQGMPWLHRAELNAAGRYENYPGTGDVFTPKISALLAPNPDIDFKASWGRSFRAPTLYMRYNAPAVAFMPALYYGAGATSNEYILLVSGGNPDLKPERATSWTASIALHPSWLENARIEVSYFNVAYRDRIAQPITLTRQALSDPAYADFVTRNPSLAAVTAAVEGSVFSNGTGRPYDPELVSAIIYNANRNVSRQNIKGVDIQAEYTVSLASWGSLRLSGNASYLDSDQRVSALQQKQDLSGYIFNPPHFQGRGGASWSIDESTIAAFVNHAGGLKDSRVTPITRISAMTTIDLSASTRIVSGPAPLRNLELMLSAQNLFNQHPPLRRNTAVYEQPYDPTNASPAGRVISLSLRKEW</sequence>
<keyword evidence="8 10" id="KW-0472">Membrane</keyword>
<dbReference type="GO" id="GO:0006826">
    <property type="term" value="P:iron ion transport"/>
    <property type="evidence" value="ECO:0007669"/>
    <property type="project" value="UniProtKB-KW"/>
</dbReference>
<keyword evidence="4" id="KW-0410">Iron transport</keyword>
<dbReference type="PANTHER" id="PTHR47234:SF3">
    <property type="entry name" value="SECRETIN_TONB SHORT N-TERMINAL DOMAIN-CONTAINING PROTEIN"/>
    <property type="match status" value="1"/>
</dbReference>
<evidence type="ECO:0000256" key="3">
    <source>
        <dbReference type="ARBA" id="ARBA00022452"/>
    </source>
</evidence>
<evidence type="ECO:0000256" key="9">
    <source>
        <dbReference type="ARBA" id="ARBA00023237"/>
    </source>
</evidence>
<evidence type="ECO:0000256" key="11">
    <source>
        <dbReference type="RuleBase" id="RU003357"/>
    </source>
</evidence>
<geneLocation type="plasmid" evidence="13 14">
    <name>pSA2</name>
</geneLocation>
<dbReference type="GO" id="GO:0009279">
    <property type="term" value="C:cell outer membrane"/>
    <property type="evidence" value="ECO:0007669"/>
    <property type="project" value="UniProtKB-SubCell"/>
</dbReference>
<name>A0A1D8AFK2_9SPHN</name>
<dbReference type="PROSITE" id="PS52016">
    <property type="entry name" value="TONB_DEPENDENT_REC_3"/>
    <property type="match status" value="1"/>
</dbReference>
<evidence type="ECO:0000256" key="4">
    <source>
        <dbReference type="ARBA" id="ARBA00022496"/>
    </source>
</evidence>
<proteinExistence type="inferred from homology"/>
<keyword evidence="9 10" id="KW-0998">Cell outer membrane</keyword>
<reference evidence="14" key="1">
    <citation type="journal article" date="2017" name="J. Biotechnol.">
        <title>Complete genome sequence of Novosphingobium resinovorum SA1, a versatile xenobiotic-degrading bacterium capable of utilizing sulfanilic acid.</title>
        <authorList>
            <person name="Hegedus B."/>
            <person name="Kos P.B."/>
            <person name="Balint B."/>
            <person name="Maroti G."/>
            <person name="Gan H.M."/>
            <person name="Perei K."/>
            <person name="Rakhely G."/>
        </authorList>
    </citation>
    <scope>NUCLEOTIDE SEQUENCE [LARGE SCALE GENOMIC DNA]</scope>
    <source>
        <strain evidence="14">SA1</strain>
    </source>
</reference>
<comment type="subcellular location">
    <subcellularLocation>
        <location evidence="1 10">Cell outer membrane</location>
        <topology evidence="1 10">Multi-pass membrane protein</topology>
    </subcellularLocation>
</comment>
<accession>A0A1D8AFK2</accession>
<evidence type="ECO:0000256" key="6">
    <source>
        <dbReference type="ARBA" id="ARBA00023004"/>
    </source>
</evidence>
<dbReference type="SUPFAM" id="SSF56935">
    <property type="entry name" value="Porins"/>
    <property type="match status" value="1"/>
</dbReference>
<organism evidence="13 14">
    <name type="scientific">Novosphingobium resinovorum</name>
    <dbReference type="NCBI Taxonomy" id="158500"/>
    <lineage>
        <taxon>Bacteria</taxon>
        <taxon>Pseudomonadati</taxon>
        <taxon>Pseudomonadota</taxon>
        <taxon>Alphaproteobacteria</taxon>
        <taxon>Sphingomonadales</taxon>
        <taxon>Sphingomonadaceae</taxon>
        <taxon>Novosphingobium</taxon>
    </lineage>
</organism>
<evidence type="ECO:0000256" key="2">
    <source>
        <dbReference type="ARBA" id="ARBA00022448"/>
    </source>
</evidence>
<dbReference type="Pfam" id="PF07715">
    <property type="entry name" value="Plug"/>
    <property type="match status" value="1"/>
</dbReference>
<evidence type="ECO:0000313" key="14">
    <source>
        <dbReference type="Proteomes" id="UP000094626"/>
    </source>
</evidence>
<evidence type="ECO:0000256" key="7">
    <source>
        <dbReference type="ARBA" id="ARBA00023077"/>
    </source>
</evidence>
<dbReference type="AlphaFoldDB" id="A0A1D8AFK2"/>
<dbReference type="InterPro" id="IPR036942">
    <property type="entry name" value="Beta-barrel_TonB_sf"/>
</dbReference>
<keyword evidence="5 10" id="KW-0812">Transmembrane</keyword>
<evidence type="ECO:0000259" key="12">
    <source>
        <dbReference type="SMART" id="SM00965"/>
    </source>
</evidence>
<keyword evidence="7 11" id="KW-0798">TonB box</keyword>
<dbReference type="Proteomes" id="UP000094626">
    <property type="component" value="Plasmid pSA2"/>
</dbReference>
<evidence type="ECO:0000256" key="1">
    <source>
        <dbReference type="ARBA" id="ARBA00004571"/>
    </source>
</evidence>
<dbReference type="InterPro" id="IPR012910">
    <property type="entry name" value="Plug_dom"/>
</dbReference>
<evidence type="ECO:0000313" key="13">
    <source>
        <dbReference type="EMBL" id="AOR80893.1"/>
    </source>
</evidence>
<dbReference type="InterPro" id="IPR039426">
    <property type="entry name" value="TonB-dep_rcpt-like"/>
</dbReference>
<keyword evidence="2 10" id="KW-0813">Transport</keyword>